<gene>
    <name evidence="9" type="ORF">LTR62_000228</name>
</gene>
<dbReference type="Gene3D" id="3.40.50.300">
    <property type="entry name" value="P-loop containing nucleotide triphosphate hydrolases"/>
    <property type="match status" value="1"/>
</dbReference>
<dbReference type="PANTHER" id="PTHR11088">
    <property type="entry name" value="TRNA DIMETHYLALLYLTRANSFERASE"/>
    <property type="match status" value="1"/>
</dbReference>
<comment type="caution">
    <text evidence="9">The sequence shown here is derived from an EMBL/GenBank/DDBJ whole genome shotgun (WGS) entry which is preliminary data.</text>
</comment>
<reference evidence="9" key="1">
    <citation type="submission" date="2023-08" db="EMBL/GenBank/DDBJ databases">
        <title>Black Yeasts Isolated from many extreme environments.</title>
        <authorList>
            <person name="Coleine C."/>
            <person name="Stajich J.E."/>
            <person name="Selbmann L."/>
        </authorList>
    </citation>
    <scope>NUCLEOTIDE SEQUENCE</scope>
    <source>
        <strain evidence="9">CCFEE 5401</strain>
    </source>
</reference>
<dbReference type="InterPro" id="IPR027417">
    <property type="entry name" value="P-loop_NTPase"/>
</dbReference>
<evidence type="ECO:0000313" key="9">
    <source>
        <dbReference type="EMBL" id="KAK5119017.1"/>
    </source>
</evidence>
<evidence type="ECO:0000256" key="3">
    <source>
        <dbReference type="ARBA" id="ARBA00022741"/>
    </source>
</evidence>
<dbReference type="EMBL" id="JAVRRL010000001">
    <property type="protein sequence ID" value="KAK5119017.1"/>
    <property type="molecule type" value="Genomic_DNA"/>
</dbReference>
<comment type="function">
    <text evidence="5">Catalyzes the transfer of a dimethylallyl group onto the adenine at position 37.</text>
</comment>
<dbReference type="Proteomes" id="UP001310890">
    <property type="component" value="Unassembled WGS sequence"/>
</dbReference>
<evidence type="ECO:0000256" key="7">
    <source>
        <dbReference type="RuleBase" id="RU003785"/>
    </source>
</evidence>
<evidence type="ECO:0000256" key="8">
    <source>
        <dbReference type="SAM" id="MobiDB-lite"/>
    </source>
</evidence>
<accession>A0AAN7YL48</accession>
<dbReference type="GO" id="GO:0006400">
    <property type="term" value="P:tRNA modification"/>
    <property type="evidence" value="ECO:0007669"/>
    <property type="project" value="TreeGrafter"/>
</dbReference>
<comment type="similarity">
    <text evidence="1 5 7">Belongs to the IPP transferase family.</text>
</comment>
<proteinExistence type="inferred from homology"/>
<keyword evidence="4 5" id="KW-0067">ATP-binding</keyword>
<dbReference type="GO" id="GO:0005524">
    <property type="term" value="F:ATP binding"/>
    <property type="evidence" value="ECO:0007669"/>
    <property type="project" value="UniProtKB-UniRule"/>
</dbReference>
<name>A0AAN7YL48_9PEZI</name>
<dbReference type="InterPro" id="IPR036236">
    <property type="entry name" value="Znf_C2H2_sf"/>
</dbReference>
<keyword evidence="5 6" id="KW-0819">tRNA processing</keyword>
<keyword evidence="5" id="KW-0963">Cytoplasm</keyword>
<dbReference type="PIRSF" id="PIRSF039110">
    <property type="entry name" value="IPP_transferase"/>
    <property type="match status" value="1"/>
</dbReference>
<dbReference type="Gene3D" id="1.10.20.140">
    <property type="match status" value="1"/>
</dbReference>
<feature type="compositionally biased region" description="Polar residues" evidence="8">
    <location>
        <begin position="441"/>
        <end position="450"/>
    </location>
</feature>
<evidence type="ECO:0000256" key="1">
    <source>
        <dbReference type="ARBA" id="ARBA00005842"/>
    </source>
</evidence>
<dbReference type="InterPro" id="IPR030666">
    <property type="entry name" value="IPP_transferase_euk"/>
</dbReference>
<keyword evidence="3 5" id="KW-0547">Nucleotide-binding</keyword>
<dbReference type="InterPro" id="IPR039657">
    <property type="entry name" value="Dimethylallyltransferase"/>
</dbReference>
<dbReference type="GO" id="GO:0052381">
    <property type="term" value="F:tRNA dimethylallyltransferase activity"/>
    <property type="evidence" value="ECO:0007669"/>
    <property type="project" value="UniProtKB-UniRule"/>
</dbReference>
<evidence type="ECO:0000313" key="10">
    <source>
        <dbReference type="Proteomes" id="UP001310890"/>
    </source>
</evidence>
<comment type="catalytic activity">
    <reaction evidence="5 6">
        <text>adenosine(37) in tRNA + dimethylallyl diphosphate = N(6)-dimethylallyladenosine(37) in tRNA + diphosphate</text>
        <dbReference type="Rhea" id="RHEA:26482"/>
        <dbReference type="Rhea" id="RHEA-COMP:10162"/>
        <dbReference type="Rhea" id="RHEA-COMP:10375"/>
        <dbReference type="ChEBI" id="CHEBI:33019"/>
        <dbReference type="ChEBI" id="CHEBI:57623"/>
        <dbReference type="ChEBI" id="CHEBI:74411"/>
        <dbReference type="ChEBI" id="CHEBI:74415"/>
        <dbReference type="EC" id="2.5.1.75"/>
    </reaction>
</comment>
<dbReference type="Gene3D" id="3.30.160.60">
    <property type="entry name" value="Classic Zinc Finger"/>
    <property type="match status" value="1"/>
</dbReference>
<feature type="region of interest" description="Disordered" evidence="8">
    <location>
        <begin position="426"/>
        <end position="450"/>
    </location>
</feature>
<dbReference type="PANTHER" id="PTHR11088:SF89">
    <property type="entry name" value="TRNA DIMETHYLALLYLTRANSFERASE"/>
    <property type="match status" value="1"/>
</dbReference>
<protein>
    <recommendedName>
        <fullName evidence="5 6">tRNA dimethylallyltransferase</fullName>
        <ecNumber evidence="5 6">2.5.1.75</ecNumber>
    </recommendedName>
</protein>
<dbReference type="HAMAP" id="MF_00185">
    <property type="entry name" value="IPP_trans"/>
    <property type="match status" value="1"/>
</dbReference>
<dbReference type="AlphaFoldDB" id="A0AAN7YL48"/>
<dbReference type="NCBIfam" id="TIGR00174">
    <property type="entry name" value="miaA"/>
    <property type="match status" value="1"/>
</dbReference>
<evidence type="ECO:0000256" key="5">
    <source>
        <dbReference type="PIRNR" id="PIRNR039110"/>
    </source>
</evidence>
<evidence type="ECO:0000256" key="4">
    <source>
        <dbReference type="ARBA" id="ARBA00022840"/>
    </source>
</evidence>
<evidence type="ECO:0000256" key="6">
    <source>
        <dbReference type="RuleBase" id="RU003783"/>
    </source>
</evidence>
<dbReference type="EC" id="2.5.1.75" evidence="5 6"/>
<dbReference type="SUPFAM" id="SSF57667">
    <property type="entry name" value="beta-beta-alpha zinc fingers"/>
    <property type="match status" value="1"/>
</dbReference>
<dbReference type="GO" id="GO:0005739">
    <property type="term" value="C:mitochondrion"/>
    <property type="evidence" value="ECO:0007669"/>
    <property type="project" value="TreeGrafter"/>
</dbReference>
<keyword evidence="2 5" id="KW-0808">Transferase</keyword>
<dbReference type="SUPFAM" id="SSF52540">
    <property type="entry name" value="P-loop containing nucleoside triphosphate hydrolases"/>
    <property type="match status" value="2"/>
</dbReference>
<sequence length="450" mass="50412">MTCKLPKSPLIAIIGATGTGKSQLAVELAKRHNGEIINGDAMQLYAGLPIITNKITVEEQEGIPHHLLGCIGLSEPTWVVGSFVKRAARVLEEIRARGKLPILVGGTHYYTQSLLFHDRLAEEDDTRLESSEAEEPTDPFLEQPTEVLLEELQKVDPVMAARWHPKDRRKIQRSLEIYLKTGRKASDVYAEQQTRKLDNHIDEHDDENTSQAMRYNALLIWIHAETNTLRARLDTRVEKMLASGLLAEVHTLHSHAGTETAAARPPDESRGIWVSIGYKEFKPYFSALQAGTSSPEALRKSKEYGLERTQIATRQYAKRQVRWIRIKLLSSLLSSNNLDSLYLLNGTNPSTFQTDVVDPAADLVARFLAAETLPAPASLGSMAREMLQPKREYDLASKPELWSKEHCEVCGVTCVVQEQWEQHVRSKGHKKALSKQRQRGMDSSQAVNGA</sequence>
<evidence type="ECO:0000256" key="2">
    <source>
        <dbReference type="ARBA" id="ARBA00022679"/>
    </source>
</evidence>
<organism evidence="9 10">
    <name type="scientific">Meristemomyces frigidus</name>
    <dbReference type="NCBI Taxonomy" id="1508187"/>
    <lineage>
        <taxon>Eukaryota</taxon>
        <taxon>Fungi</taxon>
        <taxon>Dikarya</taxon>
        <taxon>Ascomycota</taxon>
        <taxon>Pezizomycotina</taxon>
        <taxon>Dothideomycetes</taxon>
        <taxon>Dothideomycetidae</taxon>
        <taxon>Mycosphaerellales</taxon>
        <taxon>Teratosphaeriaceae</taxon>
        <taxon>Meristemomyces</taxon>
    </lineage>
</organism>
<dbReference type="InterPro" id="IPR018022">
    <property type="entry name" value="IPT"/>
</dbReference>
<feature type="compositionally biased region" description="Basic residues" evidence="8">
    <location>
        <begin position="426"/>
        <end position="438"/>
    </location>
</feature>
<dbReference type="Pfam" id="PF01715">
    <property type="entry name" value="IPPT"/>
    <property type="match status" value="1"/>
</dbReference>